<evidence type="ECO:0000256" key="5">
    <source>
        <dbReference type="ARBA" id="ARBA00024227"/>
    </source>
</evidence>
<proteinExistence type="predicted"/>
<reference evidence="9 10" key="2">
    <citation type="submission" date="2021-01" db="EMBL/GenBank/DDBJ databases">
        <title>Genomic Encyclopedia of Type Strains, Phase IV (KMG-IV): sequencing the most valuable type-strain genomes for metagenomic binning, comparative biology and taxonomic classification.</title>
        <authorList>
            <person name="Goeker M."/>
        </authorList>
    </citation>
    <scope>NUCLEOTIDE SEQUENCE [LARGE SCALE GENOMIC DNA]</scope>
    <source>
        <strain evidence="9 10">DSM 6130</strain>
    </source>
</reference>
<gene>
    <name evidence="8" type="primary">birA</name>
    <name evidence="8" type="ORF">GCM10008170_22530</name>
    <name evidence="9" type="ORF">JOD31_002271</name>
</gene>
<protein>
    <recommendedName>
        <fullName evidence="5">biotin--[biotin carboxyl-carrier protein] ligase</fullName>
        <ecNumber evidence="5">6.3.4.15</ecNumber>
    </recommendedName>
</protein>
<dbReference type="Pfam" id="PF02237">
    <property type="entry name" value="BPL_C"/>
    <property type="match status" value="1"/>
</dbReference>
<dbReference type="NCBIfam" id="TIGR00121">
    <property type="entry name" value="birA_ligase"/>
    <property type="match status" value="1"/>
</dbReference>
<evidence type="ECO:0000256" key="3">
    <source>
        <dbReference type="ARBA" id="ARBA00022840"/>
    </source>
</evidence>
<evidence type="ECO:0000256" key="6">
    <source>
        <dbReference type="ARBA" id="ARBA00047846"/>
    </source>
</evidence>
<dbReference type="SUPFAM" id="SSF55681">
    <property type="entry name" value="Class II aaRS and biotin synthetases"/>
    <property type="match status" value="1"/>
</dbReference>
<dbReference type="EMBL" id="BSFF01000003">
    <property type="protein sequence ID" value="GLK56234.1"/>
    <property type="molecule type" value="Genomic_DNA"/>
</dbReference>
<evidence type="ECO:0000256" key="1">
    <source>
        <dbReference type="ARBA" id="ARBA00022598"/>
    </source>
</evidence>
<evidence type="ECO:0000256" key="2">
    <source>
        <dbReference type="ARBA" id="ARBA00022741"/>
    </source>
</evidence>
<dbReference type="Gene3D" id="3.30.930.10">
    <property type="entry name" value="Bira Bifunctional Protein, Domain 2"/>
    <property type="match status" value="1"/>
</dbReference>
<dbReference type="EMBL" id="JAFBCY010000003">
    <property type="protein sequence ID" value="MBM7852029.1"/>
    <property type="molecule type" value="Genomic_DNA"/>
</dbReference>
<dbReference type="InterPro" id="IPR004143">
    <property type="entry name" value="BPL_LPL_catalytic"/>
</dbReference>
<accession>A0A9W6MSH1</accession>
<keyword evidence="10" id="KW-1185">Reference proteome</keyword>
<dbReference type="PANTHER" id="PTHR12835">
    <property type="entry name" value="BIOTIN PROTEIN LIGASE"/>
    <property type="match status" value="1"/>
</dbReference>
<evidence type="ECO:0000313" key="9">
    <source>
        <dbReference type="EMBL" id="MBM7852029.1"/>
    </source>
</evidence>
<keyword evidence="1 8" id="KW-0436">Ligase</keyword>
<evidence type="ECO:0000313" key="10">
    <source>
        <dbReference type="Proteomes" id="UP000758856"/>
    </source>
</evidence>
<dbReference type="GO" id="GO:0005524">
    <property type="term" value="F:ATP binding"/>
    <property type="evidence" value="ECO:0007669"/>
    <property type="project" value="UniProtKB-KW"/>
</dbReference>
<dbReference type="Proteomes" id="UP001143400">
    <property type="component" value="Unassembled WGS sequence"/>
</dbReference>
<dbReference type="RefSeq" id="WP_204950465.1">
    <property type="nucleotide sequence ID" value="NZ_BSFF01000003.1"/>
</dbReference>
<keyword evidence="2" id="KW-0547">Nucleotide-binding</keyword>
<dbReference type="Gene3D" id="2.30.30.100">
    <property type="match status" value="1"/>
</dbReference>
<name>A0A9W6MSH1_9HYPH</name>
<reference evidence="8" key="3">
    <citation type="submission" date="2023-01" db="EMBL/GenBank/DDBJ databases">
        <authorList>
            <person name="Sun Q."/>
            <person name="Evtushenko L."/>
        </authorList>
    </citation>
    <scope>NUCLEOTIDE SEQUENCE</scope>
    <source>
        <strain evidence="8">VKM B-1606</strain>
    </source>
</reference>
<dbReference type="InterPro" id="IPR003142">
    <property type="entry name" value="BPL_C"/>
</dbReference>
<keyword evidence="4" id="KW-0092">Biotin</keyword>
<evidence type="ECO:0000313" key="11">
    <source>
        <dbReference type="Proteomes" id="UP001143400"/>
    </source>
</evidence>
<evidence type="ECO:0000256" key="4">
    <source>
        <dbReference type="ARBA" id="ARBA00023267"/>
    </source>
</evidence>
<dbReference type="InterPro" id="IPR045864">
    <property type="entry name" value="aa-tRNA-synth_II/BPL/LPL"/>
</dbReference>
<dbReference type="Pfam" id="PF03099">
    <property type="entry name" value="BPL_LplA_LipB"/>
    <property type="match status" value="1"/>
</dbReference>
<dbReference type="GO" id="GO:0004077">
    <property type="term" value="F:biotin--[biotin carboxyl-carrier protein] ligase activity"/>
    <property type="evidence" value="ECO:0007669"/>
    <property type="project" value="UniProtKB-EC"/>
</dbReference>
<feature type="domain" description="BPL/LPL catalytic" evidence="7">
    <location>
        <begin position="1"/>
        <end position="191"/>
    </location>
</feature>
<comment type="caution">
    <text evidence="8">The sequence shown here is derived from an EMBL/GenBank/DDBJ whole genome shotgun (WGS) entry which is preliminary data.</text>
</comment>
<dbReference type="InterPro" id="IPR008988">
    <property type="entry name" value="Transcriptional_repressor_C"/>
</dbReference>
<dbReference type="AlphaFoldDB" id="A0A9W6MSH1"/>
<sequence>MTFALGPRAISAGQALHAYDTVGSTNAEALALAREGRGPAWVVARAQTAGRGRRGRAWSTGRGNLAASFGATLGVPAQTAATLGFVAGLALEQALRAVAPSLGSPTTRPELKWPNDVIVDGAKLAGILLEADTSAPGRVAIAVGIGVNVASAPEGLPYPAASLTARGDDTTAEQLFVALTDAFATWFDTWDDGRGFAQVRKGWMARAAGLGSTVTVDLGARIARGVFEKIDDDGRLVLRGADGTLVTVSAGEVCFGTAATVRE</sequence>
<evidence type="ECO:0000313" key="8">
    <source>
        <dbReference type="EMBL" id="GLK56234.1"/>
    </source>
</evidence>
<dbReference type="PANTHER" id="PTHR12835:SF5">
    <property type="entry name" value="BIOTIN--PROTEIN LIGASE"/>
    <property type="match status" value="1"/>
</dbReference>
<dbReference type="EC" id="6.3.4.15" evidence="5"/>
<dbReference type="SUPFAM" id="SSF50037">
    <property type="entry name" value="C-terminal domain of transcriptional repressors"/>
    <property type="match status" value="1"/>
</dbReference>
<dbReference type="PROSITE" id="PS51733">
    <property type="entry name" value="BPL_LPL_CATALYTIC"/>
    <property type="match status" value="1"/>
</dbReference>
<keyword evidence="3" id="KW-0067">ATP-binding</keyword>
<dbReference type="Proteomes" id="UP000758856">
    <property type="component" value="Unassembled WGS sequence"/>
</dbReference>
<dbReference type="GO" id="GO:0005737">
    <property type="term" value="C:cytoplasm"/>
    <property type="evidence" value="ECO:0007669"/>
    <property type="project" value="TreeGrafter"/>
</dbReference>
<comment type="catalytic activity">
    <reaction evidence="6">
        <text>biotin + L-lysyl-[protein] + ATP = N(6)-biotinyl-L-lysyl-[protein] + AMP + diphosphate + H(+)</text>
        <dbReference type="Rhea" id="RHEA:11756"/>
        <dbReference type="Rhea" id="RHEA-COMP:9752"/>
        <dbReference type="Rhea" id="RHEA-COMP:10505"/>
        <dbReference type="ChEBI" id="CHEBI:15378"/>
        <dbReference type="ChEBI" id="CHEBI:29969"/>
        <dbReference type="ChEBI" id="CHEBI:30616"/>
        <dbReference type="ChEBI" id="CHEBI:33019"/>
        <dbReference type="ChEBI" id="CHEBI:57586"/>
        <dbReference type="ChEBI" id="CHEBI:83144"/>
        <dbReference type="ChEBI" id="CHEBI:456215"/>
        <dbReference type="EC" id="6.3.4.15"/>
    </reaction>
</comment>
<reference evidence="8" key="1">
    <citation type="journal article" date="2014" name="Int. J. Syst. Evol. Microbiol.">
        <title>Complete genome sequence of Corynebacterium casei LMG S-19264T (=DSM 44701T), isolated from a smear-ripened cheese.</title>
        <authorList>
            <consortium name="US DOE Joint Genome Institute (JGI-PGF)"/>
            <person name="Walter F."/>
            <person name="Albersmeier A."/>
            <person name="Kalinowski J."/>
            <person name="Ruckert C."/>
        </authorList>
    </citation>
    <scope>NUCLEOTIDE SEQUENCE</scope>
    <source>
        <strain evidence="8">VKM B-1606</strain>
    </source>
</reference>
<dbReference type="InterPro" id="IPR004408">
    <property type="entry name" value="Biotin_CoA_COase_ligase"/>
</dbReference>
<evidence type="ECO:0000259" key="7">
    <source>
        <dbReference type="PROSITE" id="PS51733"/>
    </source>
</evidence>
<organism evidence="8 11">
    <name type="scientific">Methylopila capsulata</name>
    <dbReference type="NCBI Taxonomy" id="61654"/>
    <lineage>
        <taxon>Bacteria</taxon>
        <taxon>Pseudomonadati</taxon>
        <taxon>Pseudomonadota</taxon>
        <taxon>Alphaproteobacteria</taxon>
        <taxon>Hyphomicrobiales</taxon>
        <taxon>Methylopilaceae</taxon>
        <taxon>Methylopila</taxon>
    </lineage>
</organism>
<dbReference type="CDD" id="cd16442">
    <property type="entry name" value="BPL"/>
    <property type="match status" value="1"/>
</dbReference>